<evidence type="ECO:0000313" key="4">
    <source>
        <dbReference type="EMBL" id="CAE4656604.1"/>
    </source>
</evidence>
<name>A0A7S4VXG3_9STRA</name>
<dbReference type="PANTHER" id="PTHR10146">
    <property type="entry name" value="PROLINE SYNTHETASE CO-TRANSCRIBED BACTERIAL HOMOLOG PROTEIN"/>
    <property type="match status" value="1"/>
</dbReference>
<proteinExistence type="inferred from homology"/>
<accession>A0A7S4VXG3</accession>
<dbReference type="AlphaFoldDB" id="A0A7S4VXG3"/>
<dbReference type="NCBIfam" id="TIGR00044">
    <property type="entry name" value="YggS family pyridoxal phosphate-dependent enzyme"/>
    <property type="match status" value="1"/>
</dbReference>
<dbReference type="PIRSF" id="PIRSF004848">
    <property type="entry name" value="YBL036c_PLPDEIII"/>
    <property type="match status" value="1"/>
</dbReference>
<dbReference type="FunFam" id="3.20.20.10:FF:000018">
    <property type="entry name" value="Pyridoxal phosphate homeostasis protein"/>
    <property type="match status" value="1"/>
</dbReference>
<protein>
    <recommendedName>
        <fullName evidence="3">Alanine racemase N-terminal domain-containing protein</fullName>
    </recommendedName>
</protein>
<sequence length="207" mass="22392">MKYNLKRKKAGQRAFGENYAQELLSKAATLPSDIRWHFIGPLQSNKAAALVKGVGLEKLACIETVSTIKLANKLNRAVATLHEDMDDEEEKKRLGIYLQVNTSGEESKSGVTPDEVSNLAVEISTNCPQLQILGLMTIGAPGDFTCFDSLVSCRTDVANALGLESEKSLELSMGMSGDFEEAIARGSTSVRVGSTIFGARDYSNLKK</sequence>
<dbReference type="InterPro" id="IPR001608">
    <property type="entry name" value="Ala_racemase_N"/>
</dbReference>
<dbReference type="PANTHER" id="PTHR10146:SF14">
    <property type="entry name" value="PYRIDOXAL PHOSPHATE HOMEOSTASIS PROTEIN"/>
    <property type="match status" value="1"/>
</dbReference>
<dbReference type="Gene3D" id="3.20.20.10">
    <property type="entry name" value="Alanine racemase"/>
    <property type="match status" value="1"/>
</dbReference>
<dbReference type="SUPFAM" id="SSF51419">
    <property type="entry name" value="PLP-binding barrel"/>
    <property type="match status" value="1"/>
</dbReference>
<evidence type="ECO:0000256" key="1">
    <source>
        <dbReference type="ARBA" id="ARBA00022898"/>
    </source>
</evidence>
<reference evidence="4" key="1">
    <citation type="submission" date="2021-01" db="EMBL/GenBank/DDBJ databases">
        <authorList>
            <person name="Corre E."/>
            <person name="Pelletier E."/>
            <person name="Niang G."/>
            <person name="Scheremetjew M."/>
            <person name="Finn R."/>
            <person name="Kale V."/>
            <person name="Holt S."/>
            <person name="Cochrane G."/>
            <person name="Meng A."/>
            <person name="Brown T."/>
            <person name="Cohen L."/>
        </authorList>
    </citation>
    <scope>NUCLEOTIDE SEQUENCE</scope>
    <source>
        <strain evidence="4">GSO104</strain>
    </source>
</reference>
<dbReference type="GO" id="GO:0030170">
    <property type="term" value="F:pyridoxal phosphate binding"/>
    <property type="evidence" value="ECO:0007669"/>
    <property type="project" value="InterPro"/>
</dbReference>
<gene>
    <name evidence="4" type="ORF">DBRI00130_LOCUS39509</name>
</gene>
<organism evidence="4">
    <name type="scientific">Ditylum brightwellii</name>
    <dbReference type="NCBI Taxonomy" id="49249"/>
    <lineage>
        <taxon>Eukaryota</taxon>
        <taxon>Sar</taxon>
        <taxon>Stramenopiles</taxon>
        <taxon>Ochrophyta</taxon>
        <taxon>Bacillariophyta</taxon>
        <taxon>Mediophyceae</taxon>
        <taxon>Lithodesmiophycidae</taxon>
        <taxon>Lithodesmiales</taxon>
        <taxon>Lithodesmiaceae</taxon>
        <taxon>Ditylum</taxon>
    </lineage>
</organism>
<evidence type="ECO:0000259" key="3">
    <source>
        <dbReference type="Pfam" id="PF01168"/>
    </source>
</evidence>
<comment type="similarity">
    <text evidence="2">Belongs to the pyridoxal phosphate-binding protein YggS/PROSC family.</text>
</comment>
<dbReference type="InterPro" id="IPR011078">
    <property type="entry name" value="PyrdxlP_homeostasis"/>
</dbReference>
<evidence type="ECO:0000256" key="2">
    <source>
        <dbReference type="RuleBase" id="RU004514"/>
    </source>
</evidence>
<dbReference type="InterPro" id="IPR029066">
    <property type="entry name" value="PLP-binding_barrel"/>
</dbReference>
<dbReference type="EMBL" id="HBNS01054469">
    <property type="protein sequence ID" value="CAE4656604.1"/>
    <property type="molecule type" value="Transcribed_RNA"/>
</dbReference>
<keyword evidence="1" id="KW-0663">Pyridoxal phosphate</keyword>
<dbReference type="Pfam" id="PF01168">
    <property type="entry name" value="Ala_racemase_N"/>
    <property type="match status" value="1"/>
</dbReference>
<dbReference type="PROSITE" id="PS01211">
    <property type="entry name" value="UPF0001"/>
    <property type="match status" value="1"/>
</dbReference>
<feature type="domain" description="Alanine racemase N-terminal" evidence="3">
    <location>
        <begin position="8"/>
        <end position="200"/>
    </location>
</feature>